<dbReference type="AlphaFoldDB" id="A0A1H3YX58"/>
<dbReference type="EMBL" id="FNRL01000003">
    <property type="protein sequence ID" value="SEA15791.1"/>
    <property type="molecule type" value="Genomic_DNA"/>
</dbReference>
<evidence type="ECO:0000313" key="1">
    <source>
        <dbReference type="EMBL" id="SEA15791.1"/>
    </source>
</evidence>
<sequence>MEQTMNFLKEVSAGTVKILNDFSEKGRKGDFTFEFDCATSDNYLETNILHFGQFVEMFNKLKTITGPVIYWIEVISDNEIKEILNAAETFKITNRRHVPAIRKKVSYHSRILYVGKVEKDIFVRVMTHMGFHRSHKTQGLQMYHWGKQIGLRVRFNLMQLHGGCESILPVLEKALAQKMQPIIGKHK</sequence>
<protein>
    <submittedName>
        <fullName evidence="1">Uncharacterized protein</fullName>
    </submittedName>
</protein>
<accession>A0A1H3YX58</accession>
<dbReference type="OrthoDB" id="1367161at2"/>
<dbReference type="Proteomes" id="UP000199656">
    <property type="component" value="Unassembled WGS sequence"/>
</dbReference>
<dbReference type="RefSeq" id="WP_089759286.1">
    <property type="nucleotide sequence ID" value="NZ_BKAT01000002.1"/>
</dbReference>
<dbReference type="STRING" id="408074.SAMN05660909_01002"/>
<reference evidence="2" key="1">
    <citation type="submission" date="2016-10" db="EMBL/GenBank/DDBJ databases">
        <authorList>
            <person name="Varghese N."/>
            <person name="Submissions S."/>
        </authorList>
    </citation>
    <scope>NUCLEOTIDE SEQUENCE [LARGE SCALE GENOMIC DNA]</scope>
    <source>
        <strain evidence="2">DSM 23920</strain>
    </source>
</reference>
<proteinExistence type="predicted"/>
<keyword evidence="2" id="KW-1185">Reference proteome</keyword>
<evidence type="ECO:0000313" key="2">
    <source>
        <dbReference type="Proteomes" id="UP000199656"/>
    </source>
</evidence>
<gene>
    <name evidence="1" type="ORF">SAMN05660909_01002</name>
</gene>
<name>A0A1H3YX58_9BACT</name>
<organism evidence="1 2">
    <name type="scientific">Chitinophaga terrae</name>
    <name type="common">ex Kim and Jung 2007</name>
    <dbReference type="NCBI Taxonomy" id="408074"/>
    <lineage>
        <taxon>Bacteria</taxon>
        <taxon>Pseudomonadati</taxon>
        <taxon>Bacteroidota</taxon>
        <taxon>Chitinophagia</taxon>
        <taxon>Chitinophagales</taxon>
        <taxon>Chitinophagaceae</taxon>
        <taxon>Chitinophaga</taxon>
    </lineage>
</organism>